<keyword evidence="4" id="KW-1003">Cell membrane</keyword>
<dbReference type="InterPro" id="IPR003373">
    <property type="entry name" value="Fe2_transport_prot-B"/>
</dbReference>
<feature type="binding site" evidence="15">
    <location>
        <position position="25"/>
    </location>
    <ligand>
        <name>Mg(2+)</name>
        <dbReference type="ChEBI" id="CHEBI:18420"/>
        <label>2</label>
    </ligand>
</feature>
<feature type="binding site" evidence="15">
    <location>
        <position position="21"/>
    </location>
    <ligand>
        <name>Mg(2+)</name>
        <dbReference type="ChEBI" id="CHEBI:18420"/>
        <label>2</label>
    </ligand>
</feature>
<keyword evidence="7 14" id="KW-0547">Nucleotide-binding</keyword>
<evidence type="ECO:0000256" key="16">
    <source>
        <dbReference type="RuleBase" id="RU362098"/>
    </source>
</evidence>
<dbReference type="SUPFAM" id="SSF52540">
    <property type="entry name" value="P-loop containing nucleoside triphosphate hydrolases"/>
    <property type="match status" value="1"/>
</dbReference>
<evidence type="ECO:0000256" key="5">
    <source>
        <dbReference type="ARBA" id="ARBA00022496"/>
    </source>
</evidence>
<keyword evidence="15" id="KW-0460">Magnesium</keyword>
<comment type="similarity">
    <text evidence="16">Belongs to the TRAFAC class TrmE-Era-EngA-EngB-Septin-like GTPase superfamily. FeoB GTPase (TC 9.A.8) family.</text>
</comment>
<feature type="binding site" evidence="14">
    <location>
        <begin position="10"/>
        <end position="17"/>
    </location>
    <ligand>
        <name>GTP</name>
        <dbReference type="ChEBI" id="CHEBI:37565"/>
        <label>1</label>
    </ligand>
</feature>
<dbReference type="InterPro" id="IPR005225">
    <property type="entry name" value="Small_GTP-bd"/>
</dbReference>
<evidence type="ECO:0000256" key="6">
    <source>
        <dbReference type="ARBA" id="ARBA00022692"/>
    </source>
</evidence>
<dbReference type="InterPro" id="IPR011642">
    <property type="entry name" value="Gate_dom"/>
</dbReference>
<gene>
    <name evidence="18" type="primary">feoB</name>
    <name evidence="18" type="ORF">GT664_10495</name>
</gene>
<evidence type="ECO:0000259" key="17">
    <source>
        <dbReference type="PROSITE" id="PS51711"/>
    </source>
</evidence>
<dbReference type="Gene3D" id="1.10.287.1770">
    <property type="match status" value="1"/>
</dbReference>
<keyword evidence="11 14" id="KW-0342">GTP-binding</keyword>
<evidence type="ECO:0000256" key="2">
    <source>
        <dbReference type="ARBA" id="ARBA00004651"/>
    </source>
</evidence>
<feature type="transmembrane region" description="Helical" evidence="16">
    <location>
        <begin position="512"/>
        <end position="530"/>
    </location>
</feature>
<keyword evidence="3 16" id="KW-0813">Transport</keyword>
<dbReference type="EMBL" id="WWTN01000016">
    <property type="protein sequence ID" value="MZH56175.1"/>
    <property type="molecule type" value="Genomic_DNA"/>
</dbReference>
<feature type="domain" description="FeoB-type G" evidence="17">
    <location>
        <begin position="3"/>
        <end position="168"/>
    </location>
</feature>
<evidence type="ECO:0000256" key="4">
    <source>
        <dbReference type="ARBA" id="ARBA00022475"/>
    </source>
</evidence>
<feature type="binding site" evidence="15">
    <location>
        <position position="22"/>
    </location>
    <ligand>
        <name>Mg(2+)</name>
        <dbReference type="ChEBI" id="CHEBI:18420"/>
        <label>1</label>
    </ligand>
</feature>
<evidence type="ECO:0000313" key="19">
    <source>
        <dbReference type="Proteomes" id="UP000604383"/>
    </source>
</evidence>
<name>A0AB36B5X1_CLOIN</name>
<dbReference type="GO" id="GO:0005525">
    <property type="term" value="F:GTP binding"/>
    <property type="evidence" value="ECO:0007669"/>
    <property type="project" value="UniProtKB-KW"/>
</dbReference>
<dbReference type="Gene3D" id="3.40.50.300">
    <property type="entry name" value="P-loop containing nucleotide triphosphate hydrolases"/>
    <property type="match status" value="1"/>
</dbReference>
<sequence length="674" mass="73554">MKEKTIALLGQPNSGKSTLFNGLTGSRQHVGNWPGKTVERKDGSFSYKDISYKIVDLPGTYSLSANSDEEVVTRNYISSGEADLVCILADASQLNRSLFMLADYAGIHVPVVLLLNMMDVAEGQGKKINVTGLQKSLGIPVIPMVAADKKSYQPFFNLLESLDKIGASLNAAKLEQLCRENIGNEYSAILELLPKQGMGIYSASWLAEKILEQDKLALSFIREKTEPAVFEKINRLFSSVKDGNLRTADCKFKWIDTLIQENVTSSKKKTSRSRFDKAATSKRWGKPIAIGMIVLGLICSMLIGMPLMELVGALISGISTPLANWLLSVGVASVIVSLLCNAVLTAVTFALQMACYVFGISLVFGFMEDIGYMARISYAFDNTMTKLGLQGKAIMPFLVSFGCNIGGVTGTRVIDSWGQRILTIALSWVVPCASTWGVVGLISGTFFGGKAVFVILSLFAVAFLHIYVTYKIFGRSLNKENDRTGLIMELPPYHKPHWKTLFGSVFNKMGSVLKRALSIIICISVVFWLLSYTPDGNVTNSIIYRIGTFIEPVTMFFGLPWQLFMAFVASAMGKESALGVMASLFNTAGIWGAIEGTSAVDTAALSTNLLSTISQPEALAFLFAFFFNMPCLMALAATAQETHSMKWTVRIALYYILSALILATIAYHVGVVIF</sequence>
<dbReference type="AlphaFoldDB" id="A0AB36B5X1"/>
<feature type="binding site" evidence="15">
    <location>
        <position position="24"/>
    </location>
    <ligand>
        <name>Mg(2+)</name>
        <dbReference type="ChEBI" id="CHEBI:18420"/>
        <label>2</label>
    </ligand>
</feature>
<keyword evidence="5 16" id="KW-0410">Iron transport</keyword>
<evidence type="ECO:0000256" key="7">
    <source>
        <dbReference type="ARBA" id="ARBA00022741"/>
    </source>
</evidence>
<keyword evidence="15" id="KW-0479">Metal-binding</keyword>
<feature type="transmembrane region" description="Helical" evidence="16">
    <location>
        <begin position="325"/>
        <end position="347"/>
    </location>
</feature>
<dbReference type="PROSITE" id="PS51711">
    <property type="entry name" value="G_FEOB"/>
    <property type="match status" value="1"/>
</dbReference>
<dbReference type="InterPro" id="IPR006073">
    <property type="entry name" value="GTP-bd"/>
</dbReference>
<dbReference type="Pfam" id="PF07670">
    <property type="entry name" value="Gate"/>
    <property type="match status" value="2"/>
</dbReference>
<dbReference type="GO" id="GO:0046872">
    <property type="term" value="F:metal ion binding"/>
    <property type="evidence" value="ECO:0007669"/>
    <property type="project" value="UniProtKB-KW"/>
</dbReference>
<dbReference type="InterPro" id="IPR050860">
    <property type="entry name" value="FeoB_GTPase"/>
</dbReference>
<comment type="function">
    <text evidence="1 16">Probable transporter of a GTP-driven Fe(2+) uptake system.</text>
</comment>
<evidence type="ECO:0000256" key="12">
    <source>
        <dbReference type="ARBA" id="ARBA00023136"/>
    </source>
</evidence>
<feature type="binding site" evidence="14">
    <location>
        <begin position="56"/>
        <end position="59"/>
    </location>
    <ligand>
        <name>GTP</name>
        <dbReference type="ChEBI" id="CHEBI:37565"/>
        <label>3</label>
    </ligand>
</feature>
<feature type="transmembrane region" description="Helical" evidence="16">
    <location>
        <begin position="394"/>
        <end position="414"/>
    </location>
</feature>
<evidence type="ECO:0000313" key="18">
    <source>
        <dbReference type="EMBL" id="MZH56175.1"/>
    </source>
</evidence>
<feature type="transmembrane region" description="Helical" evidence="16">
    <location>
        <begin position="576"/>
        <end position="594"/>
    </location>
</feature>
<feature type="transmembrane region" description="Helical" evidence="16">
    <location>
        <begin position="284"/>
        <end position="305"/>
    </location>
</feature>
<comment type="subcellular location">
    <subcellularLocation>
        <location evidence="2 16">Cell membrane</location>
        <topology evidence="2 16">Multi-pass membrane protein</topology>
    </subcellularLocation>
</comment>
<dbReference type="Proteomes" id="UP000604383">
    <property type="component" value="Unassembled WGS sequence"/>
</dbReference>
<dbReference type="GO" id="GO:0015093">
    <property type="term" value="F:ferrous iron transmembrane transporter activity"/>
    <property type="evidence" value="ECO:0007669"/>
    <property type="project" value="UniProtKB-UniRule"/>
</dbReference>
<evidence type="ECO:0000256" key="9">
    <source>
        <dbReference type="ARBA" id="ARBA00023004"/>
    </source>
</evidence>
<evidence type="ECO:0000256" key="14">
    <source>
        <dbReference type="PIRSR" id="PIRSR603373-1"/>
    </source>
</evidence>
<feature type="transmembrane region" description="Helical" evidence="16">
    <location>
        <begin position="451"/>
        <end position="470"/>
    </location>
</feature>
<dbReference type="PRINTS" id="PR00326">
    <property type="entry name" value="GTP1OBG"/>
</dbReference>
<dbReference type="CDD" id="cd01879">
    <property type="entry name" value="FeoB"/>
    <property type="match status" value="1"/>
</dbReference>
<dbReference type="InterPro" id="IPR030389">
    <property type="entry name" value="G_FEOB_dom"/>
</dbReference>
<dbReference type="Pfam" id="PF02421">
    <property type="entry name" value="FeoB_N"/>
    <property type="match status" value="1"/>
</dbReference>
<evidence type="ECO:0000256" key="15">
    <source>
        <dbReference type="PIRSR" id="PIRSR603373-2"/>
    </source>
</evidence>
<feature type="binding site" evidence="14">
    <location>
        <begin position="35"/>
        <end position="39"/>
    </location>
    <ligand>
        <name>GTP</name>
        <dbReference type="ChEBI" id="CHEBI:37565"/>
        <label>2</label>
    </ligand>
</feature>
<evidence type="ECO:0000256" key="10">
    <source>
        <dbReference type="ARBA" id="ARBA00023065"/>
    </source>
</evidence>
<keyword evidence="10" id="KW-0406">Ion transport</keyword>
<keyword evidence="9 16" id="KW-0408">Iron</keyword>
<dbReference type="NCBIfam" id="TIGR00437">
    <property type="entry name" value="feoB"/>
    <property type="match status" value="1"/>
</dbReference>
<evidence type="ECO:0000256" key="3">
    <source>
        <dbReference type="ARBA" id="ARBA00022448"/>
    </source>
</evidence>
<accession>A0AB36B5X1</accession>
<dbReference type="InterPro" id="IPR027417">
    <property type="entry name" value="P-loop_NTPase"/>
</dbReference>
<dbReference type="NCBIfam" id="TIGR00231">
    <property type="entry name" value="small_GTP"/>
    <property type="match status" value="1"/>
</dbReference>
<keyword evidence="8 16" id="KW-1133">Transmembrane helix</keyword>
<dbReference type="PANTHER" id="PTHR43185:SF1">
    <property type="entry name" value="FE(2+) TRANSPORTER FEOB"/>
    <property type="match status" value="1"/>
</dbReference>
<evidence type="ECO:0000256" key="1">
    <source>
        <dbReference type="ARBA" id="ARBA00003926"/>
    </source>
</evidence>
<proteinExistence type="inferred from homology"/>
<feature type="binding site" evidence="14">
    <location>
        <begin position="116"/>
        <end position="119"/>
    </location>
    <ligand>
        <name>GTP</name>
        <dbReference type="ChEBI" id="CHEBI:37565"/>
        <label>4</label>
    </ligand>
</feature>
<feature type="binding site" evidence="14">
    <location>
        <begin position="145"/>
        <end position="147"/>
    </location>
    <ligand>
        <name>GTP</name>
        <dbReference type="ChEBI" id="CHEBI:37565"/>
        <label>5</label>
    </ligand>
</feature>
<dbReference type="GO" id="GO:0005886">
    <property type="term" value="C:plasma membrane"/>
    <property type="evidence" value="ECO:0007669"/>
    <property type="project" value="UniProtKB-SubCell"/>
</dbReference>
<keyword evidence="6 16" id="KW-0812">Transmembrane</keyword>
<protein>
    <recommendedName>
        <fullName evidence="13 16">Ferrous iron transport protein B</fullName>
    </recommendedName>
</protein>
<organism evidence="18 19">
    <name type="scientific">Clostridium innocuum</name>
    <dbReference type="NCBI Taxonomy" id="1522"/>
    <lineage>
        <taxon>Bacteria</taxon>
        <taxon>Bacillati</taxon>
        <taxon>Bacillota</taxon>
        <taxon>Clostridia</taxon>
        <taxon>Eubacteriales</taxon>
        <taxon>Clostridiaceae</taxon>
        <taxon>Clostridium</taxon>
    </lineage>
</organism>
<dbReference type="Pfam" id="PF07664">
    <property type="entry name" value="FeoB_C"/>
    <property type="match status" value="1"/>
</dbReference>
<keyword evidence="12 16" id="KW-0472">Membrane</keyword>
<feature type="transmembrane region" description="Helical" evidence="16">
    <location>
        <begin position="651"/>
        <end position="673"/>
    </location>
</feature>
<feature type="transmembrane region" description="Helical" evidence="16">
    <location>
        <begin position="421"/>
        <end position="439"/>
    </location>
</feature>
<evidence type="ECO:0000256" key="8">
    <source>
        <dbReference type="ARBA" id="ARBA00022989"/>
    </source>
</evidence>
<dbReference type="PANTHER" id="PTHR43185">
    <property type="entry name" value="FERROUS IRON TRANSPORT PROTEIN B"/>
    <property type="match status" value="1"/>
</dbReference>
<evidence type="ECO:0000256" key="11">
    <source>
        <dbReference type="ARBA" id="ARBA00023134"/>
    </source>
</evidence>
<evidence type="ECO:0000256" key="13">
    <source>
        <dbReference type="NCBIfam" id="TIGR00437"/>
    </source>
</evidence>
<feature type="transmembrane region" description="Helical" evidence="16">
    <location>
        <begin position="354"/>
        <end position="374"/>
    </location>
</feature>
<feature type="transmembrane region" description="Helical" evidence="16">
    <location>
        <begin position="542"/>
        <end position="564"/>
    </location>
</feature>
<dbReference type="InterPro" id="IPR011640">
    <property type="entry name" value="Fe2_transport_prot_B_C"/>
</dbReference>
<reference evidence="18" key="1">
    <citation type="journal article" date="2019" name="Nat. Med.">
        <title>A library of human gut bacterial isolates paired with longitudinal multiomics data enables mechanistic microbiome research.</title>
        <authorList>
            <person name="Poyet M."/>
            <person name="Groussin M."/>
            <person name="Gibbons S.M."/>
            <person name="Avila-Pacheco J."/>
            <person name="Jiang X."/>
            <person name="Kearney S.M."/>
            <person name="Perrotta A.R."/>
            <person name="Berdy B."/>
            <person name="Zhao S."/>
            <person name="Lieberman T.D."/>
            <person name="Swanson P.K."/>
            <person name="Smith M."/>
            <person name="Roesemann S."/>
            <person name="Alexander J.E."/>
            <person name="Rich S.A."/>
            <person name="Livny J."/>
            <person name="Vlamakis H."/>
            <person name="Clish C."/>
            <person name="Bullock K."/>
            <person name="Deik A."/>
            <person name="Scott J."/>
            <person name="Pierce K.A."/>
            <person name="Xavier R.J."/>
            <person name="Alm E.J."/>
        </authorList>
    </citation>
    <scope>NUCLEOTIDE SEQUENCE</scope>
    <source>
        <strain evidence="18">BIOML-A12</strain>
    </source>
</reference>
<feature type="transmembrane region" description="Helical" evidence="16">
    <location>
        <begin position="618"/>
        <end position="639"/>
    </location>
</feature>
<dbReference type="RefSeq" id="WP_161129195.1">
    <property type="nucleotide sequence ID" value="NZ_WWTM01000014.1"/>
</dbReference>
<comment type="caution">
    <text evidence="18">The sequence shown here is derived from an EMBL/GenBank/DDBJ whole genome shotgun (WGS) entry which is preliminary data.</text>
</comment>